<proteinExistence type="predicted"/>
<organism evidence="1 2">
    <name type="scientific">Microbispora hainanensis</name>
    <dbReference type="NCBI Taxonomy" id="568844"/>
    <lineage>
        <taxon>Bacteria</taxon>
        <taxon>Bacillati</taxon>
        <taxon>Actinomycetota</taxon>
        <taxon>Actinomycetes</taxon>
        <taxon>Streptosporangiales</taxon>
        <taxon>Streptosporangiaceae</taxon>
        <taxon>Microbispora</taxon>
    </lineage>
</organism>
<protein>
    <recommendedName>
        <fullName evidence="3">DUF4393 domain-containing protein</fullName>
    </recommendedName>
</protein>
<evidence type="ECO:0008006" key="3">
    <source>
        <dbReference type="Google" id="ProtNLM"/>
    </source>
</evidence>
<sequence length="268" mass="28945">MIPLGGTSTGDDGISVQAILVAMPGKRDEGENPLAVKVTAAAIGAATGFVGPEAAVAGAGLTPVIEEVLGRLYSGLTARRVKRVTETLADAAEELGGDMAEQFRRLADAAASDETYQELLARTLTIAQDTAMRDKRRALGRALANALDDTGTRVDTEIAFVRMLADLDPVHIRVLKIMSRRPKHLDRVAAQMNAADDPKTARQWYEWSIVEADPGLEGAAYGALRVLERHGLIWDRGEQRVPSHGMQREYEISPYGDYLIDRLAAPGE</sequence>
<reference evidence="1" key="1">
    <citation type="submission" date="2022-10" db="EMBL/GenBank/DDBJ databases">
        <title>The complete genomes of actinobacterial strains from the NBC collection.</title>
        <authorList>
            <person name="Joergensen T.S."/>
            <person name="Alvarez Arevalo M."/>
            <person name="Sterndorff E.B."/>
            <person name="Faurdal D."/>
            <person name="Vuksanovic O."/>
            <person name="Mourched A.-S."/>
            <person name="Charusanti P."/>
            <person name="Shaw S."/>
            <person name="Blin K."/>
            <person name="Weber T."/>
        </authorList>
    </citation>
    <scope>NUCLEOTIDE SEQUENCE</scope>
    <source>
        <strain evidence="1">NBC_00254</strain>
    </source>
</reference>
<dbReference type="RefSeq" id="WP_328708907.1">
    <property type="nucleotide sequence ID" value="NZ_CP108085.1"/>
</dbReference>
<keyword evidence="2" id="KW-1185">Reference proteome</keyword>
<evidence type="ECO:0000313" key="2">
    <source>
        <dbReference type="Proteomes" id="UP001432011"/>
    </source>
</evidence>
<name>A0ABZ1SN54_9ACTN</name>
<dbReference type="EMBL" id="CP108085">
    <property type="protein sequence ID" value="WUP73628.1"/>
    <property type="molecule type" value="Genomic_DNA"/>
</dbReference>
<evidence type="ECO:0000313" key="1">
    <source>
        <dbReference type="EMBL" id="WUP73628.1"/>
    </source>
</evidence>
<gene>
    <name evidence="1" type="ORF">OG913_30185</name>
</gene>
<accession>A0ABZ1SN54</accession>
<dbReference type="Proteomes" id="UP001432011">
    <property type="component" value="Chromosome"/>
</dbReference>